<dbReference type="PANTHER" id="PTHR12639">
    <property type="entry name" value="VITAMIN K-DEPENDENT GAMMA-CARBOXYLASE"/>
    <property type="match status" value="1"/>
</dbReference>
<dbReference type="InterPro" id="IPR053935">
    <property type="entry name" value="VKGC_lumenal_dom"/>
</dbReference>
<comment type="subcellular location">
    <subcellularLocation>
        <location evidence="1">Endomembrane system</location>
        <topology evidence="1">Multi-pass membrane protein</topology>
    </subcellularLocation>
</comment>
<proteinExistence type="predicted"/>
<keyword evidence="5" id="KW-1015">Disulfide bond</keyword>
<dbReference type="RefSeq" id="WP_014799592.1">
    <property type="nucleotide sequence ID" value="NC_018018.1"/>
</dbReference>
<evidence type="ECO:0000256" key="3">
    <source>
        <dbReference type="ARBA" id="ARBA00022989"/>
    </source>
</evidence>
<evidence type="ECO:0000256" key="1">
    <source>
        <dbReference type="ARBA" id="ARBA00004127"/>
    </source>
</evidence>
<dbReference type="Pfam" id="PF05090">
    <property type="entry name" value="HTTM"/>
    <property type="match status" value="1"/>
</dbReference>
<name>I4AQD4_BERLS</name>
<feature type="transmembrane region" description="Helical" evidence="7">
    <location>
        <begin position="90"/>
        <end position="108"/>
    </location>
</feature>
<evidence type="ECO:0000256" key="6">
    <source>
        <dbReference type="ARBA" id="ARBA00023239"/>
    </source>
</evidence>
<evidence type="ECO:0000256" key="4">
    <source>
        <dbReference type="ARBA" id="ARBA00023136"/>
    </source>
</evidence>
<organism evidence="9 10">
    <name type="scientific">Bernardetia litoralis (strain ATCC 23117 / DSM 6794 / NBRC 15988 / NCIMB 1366 / Fx l1 / Sio-4)</name>
    <name type="common">Flexibacter litoralis</name>
    <dbReference type="NCBI Taxonomy" id="880071"/>
    <lineage>
        <taxon>Bacteria</taxon>
        <taxon>Pseudomonadati</taxon>
        <taxon>Bacteroidota</taxon>
        <taxon>Cytophagia</taxon>
        <taxon>Cytophagales</taxon>
        <taxon>Bernardetiaceae</taxon>
        <taxon>Bernardetia</taxon>
    </lineage>
</organism>
<dbReference type="HOGENOM" id="CLU_020495_1_0_10"/>
<evidence type="ECO:0000256" key="2">
    <source>
        <dbReference type="ARBA" id="ARBA00022692"/>
    </source>
</evidence>
<dbReference type="InterPro" id="IPR011020">
    <property type="entry name" value="HTTM-like"/>
</dbReference>
<feature type="transmembrane region" description="Helical" evidence="7">
    <location>
        <begin position="246"/>
        <end position="279"/>
    </location>
</feature>
<dbReference type="InterPro" id="IPR053934">
    <property type="entry name" value="HTTM_dom"/>
</dbReference>
<dbReference type="KEGG" id="fli:Fleli_3864"/>
<evidence type="ECO:0000256" key="7">
    <source>
        <dbReference type="SAM" id="Phobius"/>
    </source>
</evidence>
<feature type="transmembrane region" description="Helical" evidence="7">
    <location>
        <begin position="165"/>
        <end position="183"/>
    </location>
</feature>
<keyword evidence="6" id="KW-0456">Lyase</keyword>
<dbReference type="PANTHER" id="PTHR12639:SF7">
    <property type="entry name" value="HTTM DOMAIN-CONTAINING PROTEIN"/>
    <property type="match status" value="1"/>
</dbReference>
<evidence type="ECO:0000256" key="5">
    <source>
        <dbReference type="ARBA" id="ARBA00023157"/>
    </source>
</evidence>
<feature type="transmembrane region" description="Helical" evidence="7">
    <location>
        <begin position="218"/>
        <end position="239"/>
    </location>
</feature>
<keyword evidence="3 7" id="KW-1133">Transmembrane helix</keyword>
<dbReference type="Pfam" id="PF22777">
    <property type="entry name" value="VKGC_lumenal_dom"/>
    <property type="match status" value="1"/>
</dbReference>
<feature type="transmembrane region" description="Helical" evidence="7">
    <location>
        <begin position="12"/>
        <end position="34"/>
    </location>
</feature>
<dbReference type="PATRIC" id="fig|880071.3.peg.3867"/>
<dbReference type="STRING" id="880071.Fleli_3864"/>
<protein>
    <submittedName>
        <fullName evidence="9">Vitamin K-dependent gamma-carboxylase</fullName>
    </submittedName>
</protein>
<keyword evidence="10" id="KW-1185">Reference proteome</keyword>
<accession>I4AQD4</accession>
<feature type="domain" description="HTTM-like" evidence="8">
    <location>
        <begin position="6"/>
        <end position="283"/>
    </location>
</feature>
<feature type="transmembrane region" description="Helical" evidence="7">
    <location>
        <begin position="114"/>
        <end position="137"/>
    </location>
</feature>
<keyword evidence="2 7" id="KW-0812">Transmembrane</keyword>
<evidence type="ECO:0000259" key="8">
    <source>
        <dbReference type="SMART" id="SM00752"/>
    </source>
</evidence>
<sequence length="476" mass="56497">MKNFLKEPISIAPLISFRILFGLLIFLSTLRFWYMGWIEKHYIQPVFHFKYFGFDWVEPLPALGMYAVHIILLLASLGVMFGFLYRLSAFLLFLTFTYCELIDLTYYLNHYYFVSLMAFWLIFVPAHRFYSIDCVLFKNKSEKQSKGSFLQTLFSVSPSLSISRAWVLIFQLQLAITYFYAGLAKLNSEWLFDAMPLKIWLPPHYDMPVLGFLMPYEITAYAFSWTGMIYDLFVPFALFYKKTRIWAYFAVVGFHSVTGYLFQIGVFPVVMIALTLIFFEANYHEKVLNFISSFIKSKSKKYFSFYSTTRTPLLNPLKNFQFISKKWLSILGIYFVFQVLFPFRFLFYTNQPYNETLFWKEEGFRFSWRVMLMEKFGSATFYVKNPITGKEGVVDNSEFLNLHQEKQMSFQPDMILQYARFLEDKYKTKENPNPIVRAEVYVTLNGRRSQLFFDPNLDLTKIADSFLEKDWINSLK</sequence>
<dbReference type="AlphaFoldDB" id="I4AQD4"/>
<dbReference type="GO" id="GO:0019842">
    <property type="term" value="F:vitamin binding"/>
    <property type="evidence" value="ECO:0007669"/>
    <property type="project" value="TreeGrafter"/>
</dbReference>
<dbReference type="GO" id="GO:0008488">
    <property type="term" value="F:gamma-glutamyl carboxylase activity"/>
    <property type="evidence" value="ECO:0007669"/>
    <property type="project" value="InterPro"/>
</dbReference>
<feature type="transmembrane region" description="Helical" evidence="7">
    <location>
        <begin position="63"/>
        <end position="83"/>
    </location>
</feature>
<dbReference type="InterPro" id="IPR007782">
    <property type="entry name" value="VKG_COase"/>
</dbReference>
<evidence type="ECO:0000313" key="10">
    <source>
        <dbReference type="Proteomes" id="UP000006054"/>
    </source>
</evidence>
<dbReference type="OrthoDB" id="341137at2"/>
<keyword evidence="4 7" id="KW-0472">Membrane</keyword>
<feature type="transmembrane region" description="Helical" evidence="7">
    <location>
        <begin position="327"/>
        <end position="347"/>
    </location>
</feature>
<dbReference type="EMBL" id="CP003345">
    <property type="protein sequence ID" value="AFM06169.1"/>
    <property type="molecule type" value="Genomic_DNA"/>
</dbReference>
<evidence type="ECO:0000313" key="9">
    <source>
        <dbReference type="EMBL" id="AFM06169.1"/>
    </source>
</evidence>
<reference evidence="10" key="1">
    <citation type="submission" date="2012-06" db="EMBL/GenBank/DDBJ databases">
        <title>The complete genome of Flexibacter litoralis DSM 6794.</title>
        <authorList>
            <person name="Lucas S."/>
            <person name="Copeland A."/>
            <person name="Lapidus A."/>
            <person name="Glavina del Rio T."/>
            <person name="Dalin E."/>
            <person name="Tice H."/>
            <person name="Bruce D."/>
            <person name="Goodwin L."/>
            <person name="Pitluck S."/>
            <person name="Peters L."/>
            <person name="Ovchinnikova G."/>
            <person name="Lu M."/>
            <person name="Kyrpides N."/>
            <person name="Mavromatis K."/>
            <person name="Ivanova N."/>
            <person name="Brettin T."/>
            <person name="Detter J.C."/>
            <person name="Han C."/>
            <person name="Larimer F."/>
            <person name="Land M."/>
            <person name="Hauser L."/>
            <person name="Markowitz V."/>
            <person name="Cheng J.-F."/>
            <person name="Hugenholtz P."/>
            <person name="Woyke T."/>
            <person name="Wu D."/>
            <person name="Spring S."/>
            <person name="Lang E."/>
            <person name="Kopitz M."/>
            <person name="Brambilla E."/>
            <person name="Klenk H.-P."/>
            <person name="Eisen J.A."/>
        </authorList>
    </citation>
    <scope>NUCLEOTIDE SEQUENCE [LARGE SCALE GENOMIC DNA]</scope>
    <source>
        <strain evidence="10">ATCC 23117 / DSM 6794 / NBRC 15988 / NCIMB 1366 / Sio-4</strain>
    </source>
</reference>
<dbReference type="eggNOG" id="COG3250">
    <property type="taxonomic scope" value="Bacteria"/>
</dbReference>
<dbReference type="Proteomes" id="UP000006054">
    <property type="component" value="Chromosome"/>
</dbReference>
<gene>
    <name evidence="9" type="ordered locus">Fleli_3864</name>
</gene>
<dbReference type="SMART" id="SM00752">
    <property type="entry name" value="HTTM"/>
    <property type="match status" value="1"/>
</dbReference>
<dbReference type="GO" id="GO:0012505">
    <property type="term" value="C:endomembrane system"/>
    <property type="evidence" value="ECO:0007669"/>
    <property type="project" value="UniProtKB-SubCell"/>
</dbReference>